<keyword evidence="5" id="KW-0675">Receptor</keyword>
<dbReference type="AlphaFoldDB" id="A0AAQ0KMN2"/>
<keyword evidence="3" id="KW-0998">Cell outer membrane</keyword>
<dbReference type="SMART" id="SM00965">
    <property type="entry name" value="STN"/>
    <property type="match status" value="1"/>
</dbReference>
<evidence type="ECO:0000256" key="3">
    <source>
        <dbReference type="ARBA" id="ARBA00023237"/>
    </source>
</evidence>
<accession>A0AAQ0KMN2</accession>
<evidence type="ECO:0000259" key="4">
    <source>
        <dbReference type="SMART" id="SM00965"/>
    </source>
</evidence>
<dbReference type="RefSeq" id="WP_084197143.1">
    <property type="nucleotide sequence ID" value="NZ_CP035284.1"/>
</dbReference>
<dbReference type="GO" id="GO:0019867">
    <property type="term" value="C:outer membrane"/>
    <property type="evidence" value="ECO:0007669"/>
    <property type="project" value="InterPro"/>
</dbReference>
<evidence type="ECO:0000256" key="1">
    <source>
        <dbReference type="ARBA" id="ARBA00022448"/>
    </source>
</evidence>
<name>A0AAQ0KMN2_PARVE</name>
<evidence type="ECO:0000313" key="6">
    <source>
        <dbReference type="Proteomes" id="UP000256794"/>
    </source>
</evidence>
<organism evidence="5 6">
    <name type="scientific">Paracoccus versutus</name>
    <name type="common">Thiobacillus versutus</name>
    <dbReference type="NCBI Taxonomy" id="34007"/>
    <lineage>
        <taxon>Bacteria</taxon>
        <taxon>Pseudomonadati</taxon>
        <taxon>Pseudomonadota</taxon>
        <taxon>Alphaproteobacteria</taxon>
        <taxon>Rhodobacterales</taxon>
        <taxon>Paracoccaceae</taxon>
        <taxon>Paracoccus</taxon>
    </lineage>
</organism>
<dbReference type="InterPro" id="IPR011662">
    <property type="entry name" value="Secretin/TonB_short_N"/>
</dbReference>
<dbReference type="EMBL" id="QUMX01000010">
    <property type="protein sequence ID" value="REG47770.1"/>
    <property type="molecule type" value="Genomic_DNA"/>
</dbReference>
<dbReference type="Proteomes" id="UP000256794">
    <property type="component" value="Unassembled WGS sequence"/>
</dbReference>
<evidence type="ECO:0000256" key="2">
    <source>
        <dbReference type="ARBA" id="ARBA00023136"/>
    </source>
</evidence>
<comment type="caution">
    <text evidence="5">The sequence shown here is derived from an EMBL/GenBank/DDBJ whole genome shotgun (WGS) entry which is preliminary data.</text>
</comment>
<proteinExistence type="predicted"/>
<protein>
    <submittedName>
        <fullName evidence="5">Iron complex outermembrane receptor protein/hemoglobin/transferrin/lactoferrin receptor protein/outer membrane receptor for ferric coprogen and ferric-rhodotorulic acid</fullName>
    </submittedName>
</protein>
<keyword evidence="1" id="KW-0813">Transport</keyword>
<gene>
    <name evidence="5" type="ORF">ATH84_1010123</name>
</gene>
<keyword evidence="2" id="KW-0472">Membrane</keyword>
<dbReference type="Gene3D" id="3.55.50.30">
    <property type="match status" value="1"/>
</dbReference>
<feature type="domain" description="Secretin/TonB short N-terminal" evidence="4">
    <location>
        <begin position="73"/>
        <end position="124"/>
    </location>
</feature>
<reference evidence="5 6" key="1">
    <citation type="submission" date="2018-08" db="EMBL/GenBank/DDBJ databases">
        <title>Genomic Encyclopedia of Archaeal and Bacterial Type Strains, Phase II (KMG-II): from individual species to whole genera.</title>
        <authorList>
            <person name="Goeker M."/>
        </authorList>
    </citation>
    <scope>NUCLEOTIDE SEQUENCE [LARGE SCALE GENOMIC DNA]</scope>
    <source>
        <strain evidence="5 6">DSM 582</strain>
    </source>
</reference>
<keyword evidence="6" id="KW-1185">Reference proteome</keyword>
<evidence type="ECO:0000313" key="5">
    <source>
        <dbReference type="EMBL" id="REG47770.1"/>
    </source>
</evidence>
<dbReference type="Pfam" id="PF07660">
    <property type="entry name" value="STN"/>
    <property type="match status" value="1"/>
</dbReference>
<sequence>MAESSVYSMLYPTAIRPARMLGALLLSTLVLAGGTIVISQAASAQESAQSVEFSIPAGPLSQALMVWGRQAGVQISYLDAVTSGKSTSGLTGNLRPEQALARLLSGSGLHYSFSDPRSVVISGRSASAGMTAPDGSILLDTITLNASGAATEGSGS</sequence>